<sequence length="2241" mass="245649">MSALTVEDVFVRCLPVNSGASISHEHIVQAAKVWLTQRKVLPHPTTADDFFRQTDTFGWAAVPDFLPYWFSSVAAKFLKFAASEYAFFHLPPDADTMWLTSMTAQLVKLEHLKHTFQQLLQNLSSTNTSLPWRWGAEVDTVSILHALLFVLIYYARPAVAVRVLEPVFLSIVHEQDEIFNVVPQLLSYFIPHMSFQSILFPDRIAMLGEQLVQRGFQFSAELTFSSPNSTPRVVGMAPMKVEEVLRRVRDVSTTTEVRIRCHIEHDTGDVDEEEGLSLNKYLSVVVRVCRQYYLRCKQASKKQLKNGETLLKLLPNDVMKTMKEMHRMLRLCPPYSERFQKLGIWSDILRSEGWVPLQVIDEQLSLLPNSILKDLPSQEKMEIVESLLRQHDNFQRYQVAFCNIKSSAFHGQRCARSVYGHALRNPPLYRFVICRPECLLRPTDANAMASLPLYGWVALAERPQRSLRAHPSLMPLYDNIPFCVVMPAEAIGAFRLYDETTPTLKRYDEKLRAPQVYFAEVYLRAIARDGEALVLSEDHSSSADMTSSSTAASRVRDNASVVSELDSVASSRASRATAAGATTTGPSTTTEVYSRVQDEADAKTQRWYVFPQYYAKKAPEDVRPAPALPSSSPPASGEEAARGGGATLAQQPPHYSTAAAEVRRRATKTNCNIGLPKLFFTGRLAELRELRSSEASRHAEAGLGSEVSGAGARQPPPQQLSETETDEETQSKSGEKKTEMLYRGTSREFDALPDTSEAGTSPTADGAVLPPTFLCEYVIATSQAAPQVLPPVVVRVQPSESEVVVCLSRCEPDAALYQRCFPPSRVQAIFHDYAADPFLKEEEIEELDDEAFAGAEAAAAAEWQQATGRGGRPLWGLRVGKWGISPSYAQPNRPATNTAAAAAKPSNVDSTRELFDLAPLRSALEAFIASSQVVCVLHIRVATEAGEALGGCRQGIDELKHFAKEKALTYSKMGKMSSRERLEQQQQQEQQHGRDGGETDTLISASRCSGSSPSPLQQQLQQQQHATPIRGQGHQVMNWEVMEFRKHVTWSVRQLDHTLHELQLTRGEVPYATLTTALTRECEDGRDNYELLEFIGDAVMDFLVIADACLLSNAAYKVNVLAGGGRGVVGGEGAEGQRPATTATPTPPPVGGKWTPEASAVRLPRTCSVESSGGSSSVAAVMRDTVTAVLCRNRVIAELLPPTVAHHFSEANYPSLCVKVRADVFEAMIGAAYRSGVGLDRLRLLLRRLFSFLPAAIRTTAGSGSVCHTELIAALQMCPYLPEDAALRVDEILHYRTQELFELTPALLEADSGGALGEREEGVNTHLVASRLPRIQAKDYATMFTTGRAYAYRRLFAYDTVRVHNRVLHLFSLGSIGFLNEIFTDTIHLVLDIDKVSLVSWGLLPIMWAWYRSRYRCPAGMFALDCSGQTWVNKERKWKDSCHVHFPQVTVSVQTWDALVTDIRGAVVAALEEKQTRLSQRLCEHAHEYRVWLCRSALQRGLAAVGGEPRPHLWSYCDAAALLQLAQTSRGVRQSVLEHVAYVTHTLDGMARFAELADARDIFVGDAKEGDSGAELVVVEHRPTQQRLVLPLQWLSACRSNPQSRVYLPPATWDAVIDQGLTESRKLRLYLNDKCDTIYGVENRPLVLDTLLLADAGEGGGEKAAVGTASQPPHPTYTAEGGSCSTPLSLSLSSSFVHYRPRRAIRKGREEVDVFAAHRDRQGTARREHLLSLRRLRSEAVAVLAAAAAPERQGGAVAICSATATVCAADADATAIAPLTWDTNEFGDAFTQGWVVECAHRSTLTLSSLRTAEYRGTDAQLYGSWVDCAPATSLNEGHQSNDAVPLLSSAAQDDRLPSFSDVFEHRAHLPGQLEDFEWVTWFNFFKMRTPGFVVRDDKTPTIRVWSPAWWSHDPQQHTATFYIATEPVLRLRNVNSLAEALAPPGHNGGGGGLERVAQLLMPHISTKNKMPIKVKEPLVYVLFAEKPGAAPAAANTISNNASPLTLWPSSSAASPSPANSSPSPQAQAAPKPAAPGCCAASTPAAAETPSSPRVTFGSRPTVVSLDPWLPTAPQATTSPTSEVAWLRAAVSFVFTATAARTDVGSTPLILCETEAIFNDVCAAVRQSATGPQSTWLPCVLLLRDTATMVAFVKEAAAATSRAVLRHIFVVSSAPNESAAKTPIAARSALATQIQIFCSIVSAAVRDTSSSSSSSVRRWIYVRSNAVRDDVQSAVGLSARVI</sequence>
<name>A0A220XK69_CRIFA</name>
<feature type="region of interest" description="Disordered" evidence="1">
    <location>
        <begin position="572"/>
        <end position="593"/>
    </location>
</feature>
<evidence type="ECO:0000313" key="3">
    <source>
        <dbReference type="EMBL" id="ASL05638.1"/>
    </source>
</evidence>
<feature type="region of interest" description="Disordered" evidence="1">
    <location>
        <begin position="695"/>
        <end position="743"/>
    </location>
</feature>
<feature type="region of interest" description="Disordered" evidence="1">
    <location>
        <begin position="537"/>
        <end position="557"/>
    </location>
</feature>
<dbReference type="PANTHER" id="PTHR48125:SF10">
    <property type="entry name" value="OS12G0136300 PROTEIN"/>
    <property type="match status" value="1"/>
</dbReference>
<dbReference type="Pfam" id="PF18177">
    <property type="entry name" value="La_HTH_kDCL"/>
    <property type="match status" value="1"/>
</dbReference>
<dbReference type="PANTHER" id="PTHR48125">
    <property type="entry name" value="LP07818P1"/>
    <property type="match status" value="1"/>
</dbReference>
<dbReference type="Pfam" id="PF18176">
    <property type="entry name" value="KptA_kDCL"/>
    <property type="match status" value="1"/>
</dbReference>
<feature type="domain" description="RNase III" evidence="2">
    <location>
        <begin position="1055"/>
        <end position="1104"/>
    </location>
</feature>
<dbReference type="InterPro" id="IPR036389">
    <property type="entry name" value="RNase_III_sf"/>
</dbReference>
<dbReference type="GO" id="GO:0006396">
    <property type="term" value="P:RNA processing"/>
    <property type="evidence" value="ECO:0007669"/>
    <property type="project" value="InterPro"/>
</dbReference>
<reference evidence="3" key="1">
    <citation type="journal article" date="2017" name="J. Mol. Evol.">
        <title>The Evolutionary Loss of RNAi Key Determinants in Kinetoplastids as a Multiple Sporadic Phenomenon.</title>
        <authorList>
            <person name="Matveyev A.V."/>
            <person name="Alves J.M."/>
            <person name="Serrano M.G."/>
            <person name="Lee V."/>
            <person name="Lara A.M."/>
            <person name="Barton W.A."/>
            <person name="Costa-Martins A.G."/>
            <person name="Beverley S.M."/>
            <person name="Camargo E.P."/>
            <person name="Teixeira M.M."/>
            <person name="Buck G.A."/>
        </authorList>
    </citation>
    <scope>NUCLEOTIDE SEQUENCE</scope>
</reference>
<dbReference type="InterPro" id="IPR040545">
    <property type="entry name" value="DICER_HTH"/>
</dbReference>
<feature type="region of interest" description="Disordered" evidence="1">
    <location>
        <begin position="1663"/>
        <end position="1682"/>
    </location>
</feature>
<dbReference type="GO" id="GO:0004525">
    <property type="term" value="F:ribonuclease III activity"/>
    <property type="evidence" value="ECO:0007669"/>
    <property type="project" value="InterPro"/>
</dbReference>
<dbReference type="Gene3D" id="1.10.1520.10">
    <property type="entry name" value="Ribonuclease III domain"/>
    <property type="match status" value="1"/>
</dbReference>
<evidence type="ECO:0000259" key="2">
    <source>
        <dbReference type="PROSITE" id="PS50142"/>
    </source>
</evidence>
<feature type="region of interest" description="Disordered" evidence="1">
    <location>
        <begin position="621"/>
        <end position="663"/>
    </location>
</feature>
<evidence type="ECO:0000256" key="1">
    <source>
        <dbReference type="SAM" id="MobiDB-lite"/>
    </source>
</evidence>
<feature type="compositionally biased region" description="Low complexity" evidence="1">
    <location>
        <begin position="1004"/>
        <end position="1024"/>
    </location>
</feature>
<dbReference type="VEuPathDB" id="TriTrypDB:CFAC1_150011600"/>
<feature type="region of interest" description="Disordered" evidence="1">
    <location>
        <begin position="2008"/>
        <end position="2058"/>
    </location>
</feature>
<feature type="compositionally biased region" description="Low complexity" evidence="1">
    <location>
        <begin position="572"/>
        <end position="590"/>
    </location>
</feature>
<feature type="region of interest" description="Disordered" evidence="1">
    <location>
        <begin position="974"/>
        <end position="1031"/>
    </location>
</feature>
<dbReference type="EMBL" id="KY351826">
    <property type="protein sequence ID" value="ASL05638.1"/>
    <property type="molecule type" value="Genomic_DNA"/>
</dbReference>
<feature type="compositionally biased region" description="Low complexity" evidence="1">
    <location>
        <begin position="2008"/>
        <end position="2052"/>
    </location>
</feature>
<feature type="compositionally biased region" description="Low complexity" evidence="1">
    <location>
        <begin position="624"/>
        <end position="638"/>
    </location>
</feature>
<dbReference type="SUPFAM" id="SSF69065">
    <property type="entry name" value="RNase III domain-like"/>
    <property type="match status" value="1"/>
</dbReference>
<organism evidence="3">
    <name type="scientific">Crithidia fasciculata</name>
    <dbReference type="NCBI Taxonomy" id="5656"/>
    <lineage>
        <taxon>Eukaryota</taxon>
        <taxon>Discoba</taxon>
        <taxon>Euglenozoa</taxon>
        <taxon>Kinetoplastea</taxon>
        <taxon>Metakinetoplastina</taxon>
        <taxon>Trypanosomatida</taxon>
        <taxon>Trypanosomatidae</taxon>
        <taxon>Leishmaniinae</taxon>
        <taxon>Crithidia</taxon>
    </lineage>
</organism>
<proteinExistence type="predicted"/>
<gene>
    <name evidence="3" type="primary">DCL1</name>
</gene>
<feature type="compositionally biased region" description="Basic and acidic residues" evidence="1">
    <location>
        <begin position="729"/>
        <end position="743"/>
    </location>
</feature>
<dbReference type="InterPro" id="IPR040715">
    <property type="entry name" value="KptA_kDICER"/>
</dbReference>
<accession>A0A220XK69</accession>
<feature type="region of interest" description="Disordered" evidence="1">
    <location>
        <begin position="1131"/>
        <end position="1153"/>
    </location>
</feature>
<dbReference type="InterPro" id="IPR000999">
    <property type="entry name" value="RNase_III_dom"/>
</dbReference>
<feature type="compositionally biased region" description="Low complexity" evidence="1">
    <location>
        <begin position="542"/>
        <end position="553"/>
    </location>
</feature>
<dbReference type="InterPro" id="IPR040562">
    <property type="entry name" value="PPL4"/>
</dbReference>
<dbReference type="Pfam" id="PF18188">
    <property type="entry name" value="PPL4"/>
    <property type="match status" value="1"/>
</dbReference>
<protein>
    <submittedName>
        <fullName evidence="3">Dicer 1</fullName>
    </submittedName>
</protein>
<dbReference type="PROSITE" id="PS50142">
    <property type="entry name" value="RNASE_3_2"/>
    <property type="match status" value="1"/>
</dbReference>